<organism evidence="2">
    <name type="scientific">Oryza brachyantha</name>
    <name type="common">malo sina</name>
    <dbReference type="NCBI Taxonomy" id="4533"/>
    <lineage>
        <taxon>Eukaryota</taxon>
        <taxon>Viridiplantae</taxon>
        <taxon>Streptophyta</taxon>
        <taxon>Embryophyta</taxon>
        <taxon>Tracheophyta</taxon>
        <taxon>Spermatophyta</taxon>
        <taxon>Magnoliopsida</taxon>
        <taxon>Liliopsida</taxon>
        <taxon>Poales</taxon>
        <taxon>Poaceae</taxon>
        <taxon>BOP clade</taxon>
        <taxon>Oryzoideae</taxon>
        <taxon>Oryzeae</taxon>
        <taxon>Oryzinae</taxon>
        <taxon>Oryza</taxon>
    </lineage>
</organism>
<accession>J3L1P3</accession>
<dbReference type="Gramene" id="OB01G31490.1">
    <property type="protein sequence ID" value="OB01G31490.1"/>
    <property type="gene ID" value="OB01G31490"/>
</dbReference>
<reference evidence="2" key="1">
    <citation type="journal article" date="2013" name="Nat. Commun.">
        <title>Whole-genome sequencing of Oryza brachyantha reveals mechanisms underlying Oryza genome evolution.</title>
        <authorList>
            <person name="Chen J."/>
            <person name="Huang Q."/>
            <person name="Gao D."/>
            <person name="Wang J."/>
            <person name="Lang Y."/>
            <person name="Liu T."/>
            <person name="Li B."/>
            <person name="Bai Z."/>
            <person name="Luis Goicoechea J."/>
            <person name="Liang C."/>
            <person name="Chen C."/>
            <person name="Zhang W."/>
            <person name="Sun S."/>
            <person name="Liao Y."/>
            <person name="Zhang X."/>
            <person name="Yang L."/>
            <person name="Song C."/>
            <person name="Wang M."/>
            <person name="Shi J."/>
            <person name="Liu G."/>
            <person name="Liu J."/>
            <person name="Zhou H."/>
            <person name="Zhou W."/>
            <person name="Yu Q."/>
            <person name="An N."/>
            <person name="Chen Y."/>
            <person name="Cai Q."/>
            <person name="Wang B."/>
            <person name="Liu B."/>
            <person name="Min J."/>
            <person name="Huang Y."/>
            <person name="Wu H."/>
            <person name="Li Z."/>
            <person name="Zhang Y."/>
            <person name="Yin Y."/>
            <person name="Song W."/>
            <person name="Jiang J."/>
            <person name="Jackson S.A."/>
            <person name="Wing R.A."/>
            <person name="Wang J."/>
            <person name="Chen M."/>
        </authorList>
    </citation>
    <scope>NUCLEOTIDE SEQUENCE [LARGE SCALE GENOMIC DNA]</scope>
    <source>
        <strain evidence="2">cv. IRGC 101232</strain>
    </source>
</reference>
<reference evidence="2" key="2">
    <citation type="submission" date="2013-04" db="UniProtKB">
        <authorList>
            <consortium name="EnsemblPlants"/>
        </authorList>
    </citation>
    <scope>IDENTIFICATION</scope>
</reference>
<feature type="compositionally biased region" description="Low complexity" evidence="1">
    <location>
        <begin position="58"/>
        <end position="67"/>
    </location>
</feature>
<dbReference type="Proteomes" id="UP000006038">
    <property type="component" value="Chromosome 1"/>
</dbReference>
<keyword evidence="3" id="KW-1185">Reference proteome</keyword>
<evidence type="ECO:0000256" key="1">
    <source>
        <dbReference type="SAM" id="MobiDB-lite"/>
    </source>
</evidence>
<protein>
    <submittedName>
        <fullName evidence="2">Uncharacterized protein</fullName>
    </submittedName>
</protein>
<evidence type="ECO:0000313" key="3">
    <source>
        <dbReference type="Proteomes" id="UP000006038"/>
    </source>
</evidence>
<sequence length="99" mass="10715">MKGAALEGVRREVGSAAGRFAADETGTGRGWRWREGEGTPDPPSVSWRHLLRAGEMGRGAASRATTGKGRRGGGGVCRWRHEAKGKTILFLINFTEKYT</sequence>
<dbReference type="EnsemblPlants" id="OB01G31490.1">
    <property type="protein sequence ID" value="OB01G31490.1"/>
    <property type="gene ID" value="OB01G31490"/>
</dbReference>
<feature type="region of interest" description="Disordered" evidence="1">
    <location>
        <begin position="17"/>
        <end position="77"/>
    </location>
</feature>
<dbReference type="AlphaFoldDB" id="J3L1P3"/>
<evidence type="ECO:0000313" key="2">
    <source>
        <dbReference type="EnsemblPlants" id="OB01G31490.1"/>
    </source>
</evidence>
<name>J3L1P3_ORYBR</name>
<proteinExistence type="predicted"/>
<dbReference type="HOGENOM" id="CLU_2324110_0_0_1"/>